<dbReference type="PANTHER" id="PTHR11661:SF1">
    <property type="entry name" value="LARGE RIBOSOMAL SUBUNIT PROTEIN UL11M"/>
    <property type="match status" value="1"/>
</dbReference>
<keyword evidence="3 7" id="KW-0699">rRNA-binding</keyword>
<dbReference type="InterPro" id="IPR000911">
    <property type="entry name" value="Ribosomal_uL11"/>
</dbReference>
<dbReference type="SUPFAM" id="SSF54747">
    <property type="entry name" value="Ribosomal L11/L12e N-terminal domain"/>
    <property type="match status" value="1"/>
</dbReference>
<keyword evidence="2 7" id="KW-0488">Methylation</keyword>
<dbReference type="GO" id="GO:0003735">
    <property type="term" value="F:structural constituent of ribosome"/>
    <property type="evidence" value="ECO:0007669"/>
    <property type="project" value="InterPro"/>
</dbReference>
<dbReference type="InterPro" id="IPR020784">
    <property type="entry name" value="Ribosomal_uL11_N"/>
</dbReference>
<evidence type="ECO:0000256" key="2">
    <source>
        <dbReference type="ARBA" id="ARBA00022481"/>
    </source>
</evidence>
<comment type="caution">
    <text evidence="12">The sequence shown here is derived from an EMBL/GenBank/DDBJ whole genome shotgun (WGS) entry which is preliminary data.</text>
</comment>
<dbReference type="InterPro" id="IPR036769">
    <property type="entry name" value="Ribosomal_uL11_C_sf"/>
</dbReference>
<dbReference type="InterPro" id="IPR036796">
    <property type="entry name" value="Ribosomal_uL11_N_sf"/>
</dbReference>
<accession>A0A955I940</accession>
<evidence type="ECO:0000313" key="12">
    <source>
        <dbReference type="EMBL" id="MCA9380154.1"/>
    </source>
</evidence>
<dbReference type="Pfam" id="PF00298">
    <property type="entry name" value="Ribosomal_L11"/>
    <property type="match status" value="1"/>
</dbReference>
<evidence type="ECO:0000256" key="3">
    <source>
        <dbReference type="ARBA" id="ARBA00022730"/>
    </source>
</evidence>
<protein>
    <recommendedName>
        <fullName evidence="7">Large ribosomal subunit protein uL11</fullName>
    </recommendedName>
</protein>
<dbReference type="AlphaFoldDB" id="A0A955I940"/>
<dbReference type="InterPro" id="IPR020783">
    <property type="entry name" value="Ribosomal_uL11_C"/>
</dbReference>
<keyword evidence="6 7" id="KW-0687">Ribonucleoprotein</keyword>
<evidence type="ECO:0000256" key="6">
    <source>
        <dbReference type="ARBA" id="ARBA00023274"/>
    </source>
</evidence>
<feature type="domain" description="Large ribosomal subunit protein uL11 C-terminal" evidence="10">
    <location>
        <begin position="74"/>
        <end position="142"/>
    </location>
</feature>
<evidence type="ECO:0000256" key="9">
    <source>
        <dbReference type="RuleBase" id="RU003979"/>
    </source>
</evidence>
<dbReference type="InterPro" id="IPR020785">
    <property type="entry name" value="Ribosomal_uL11_CS"/>
</dbReference>
<evidence type="ECO:0000259" key="10">
    <source>
        <dbReference type="Pfam" id="PF00298"/>
    </source>
</evidence>
<evidence type="ECO:0000256" key="1">
    <source>
        <dbReference type="ARBA" id="ARBA00010537"/>
    </source>
</evidence>
<reference evidence="12" key="1">
    <citation type="submission" date="2020-04" db="EMBL/GenBank/DDBJ databases">
        <authorList>
            <person name="Zhang T."/>
        </authorList>
    </citation>
    <scope>NUCLEOTIDE SEQUENCE</scope>
    <source>
        <strain evidence="12">HKST-UBA15</strain>
    </source>
</reference>
<evidence type="ECO:0000256" key="4">
    <source>
        <dbReference type="ARBA" id="ARBA00022884"/>
    </source>
</evidence>
<evidence type="ECO:0000259" key="11">
    <source>
        <dbReference type="Pfam" id="PF03946"/>
    </source>
</evidence>
<reference evidence="12" key="2">
    <citation type="journal article" date="2021" name="Microbiome">
        <title>Successional dynamics and alternative stable states in a saline activated sludge microbial community over 9 years.</title>
        <authorList>
            <person name="Wang Y."/>
            <person name="Ye J."/>
            <person name="Ju F."/>
            <person name="Liu L."/>
            <person name="Boyd J.A."/>
            <person name="Deng Y."/>
            <person name="Parks D.H."/>
            <person name="Jiang X."/>
            <person name="Yin X."/>
            <person name="Woodcroft B.J."/>
            <person name="Tyson G.W."/>
            <person name="Hugenholtz P."/>
            <person name="Polz M.F."/>
            <person name="Zhang T."/>
        </authorList>
    </citation>
    <scope>NUCLEOTIDE SEQUENCE</scope>
    <source>
        <strain evidence="12">HKST-UBA15</strain>
    </source>
</reference>
<evidence type="ECO:0000256" key="5">
    <source>
        <dbReference type="ARBA" id="ARBA00022980"/>
    </source>
</evidence>
<comment type="PTM">
    <text evidence="7 9">One or more lysine residues are methylated.</text>
</comment>
<name>A0A955I940_9BACT</name>
<dbReference type="CDD" id="cd00349">
    <property type="entry name" value="Ribosomal_L11"/>
    <property type="match status" value="1"/>
</dbReference>
<dbReference type="GO" id="GO:0006412">
    <property type="term" value="P:translation"/>
    <property type="evidence" value="ECO:0007669"/>
    <property type="project" value="UniProtKB-UniRule"/>
</dbReference>
<evidence type="ECO:0000313" key="13">
    <source>
        <dbReference type="Proteomes" id="UP000745577"/>
    </source>
</evidence>
<dbReference type="GO" id="GO:0015934">
    <property type="term" value="C:large ribosomal subunit"/>
    <property type="evidence" value="ECO:0007669"/>
    <property type="project" value="TreeGrafter"/>
</dbReference>
<gene>
    <name evidence="7 12" type="primary">rplK</name>
    <name evidence="12" type="ORF">KC675_03140</name>
</gene>
<dbReference type="SUPFAM" id="SSF46906">
    <property type="entry name" value="Ribosomal protein L11, C-terminal domain"/>
    <property type="match status" value="1"/>
</dbReference>
<feature type="domain" description="Large ribosomal subunit protein uL11 N-terminal" evidence="11">
    <location>
        <begin position="12"/>
        <end position="69"/>
    </location>
</feature>
<dbReference type="SMART" id="SM00649">
    <property type="entry name" value="RL11"/>
    <property type="match status" value="1"/>
</dbReference>
<comment type="function">
    <text evidence="7 9">Forms part of the ribosomal stalk which helps the ribosome interact with GTP-bound translation factors.</text>
</comment>
<dbReference type="NCBIfam" id="TIGR01632">
    <property type="entry name" value="L11_bact"/>
    <property type="match status" value="1"/>
</dbReference>
<dbReference type="FunFam" id="1.10.10.250:FF:000001">
    <property type="entry name" value="50S ribosomal protein L11"/>
    <property type="match status" value="1"/>
</dbReference>
<dbReference type="EMBL" id="JAGQLL010000034">
    <property type="protein sequence ID" value="MCA9380154.1"/>
    <property type="molecule type" value="Genomic_DNA"/>
</dbReference>
<dbReference type="HAMAP" id="MF_00736">
    <property type="entry name" value="Ribosomal_uL11"/>
    <property type="match status" value="1"/>
</dbReference>
<dbReference type="Gene3D" id="1.10.10.250">
    <property type="entry name" value="Ribosomal protein L11, C-terminal domain"/>
    <property type="match status" value="1"/>
</dbReference>
<dbReference type="PANTHER" id="PTHR11661">
    <property type="entry name" value="60S RIBOSOMAL PROTEIN L12"/>
    <property type="match status" value="1"/>
</dbReference>
<evidence type="ECO:0000256" key="7">
    <source>
        <dbReference type="HAMAP-Rule" id="MF_00736"/>
    </source>
</evidence>
<comment type="subunit">
    <text evidence="7">Part of the ribosomal stalk of the 50S ribosomal subunit. Interacts with L10 and the large rRNA to form the base of the stalk. L10 forms an elongated spine to which L12 dimers bind in a sequential fashion forming a multimeric L10(L12)X complex.</text>
</comment>
<sequence length="144" mass="15533">MAAPSKKIKAIVKLQIEAGKATPAPPIGTALGPHGVNIADFVNQYNNKTKDKMGEVIPCVLTIFEDRSFKIELRTPPVASLILKSTGIKKGSETANLKKVGKIKRSEVKKIAEIKLQDLNTTKLDSAMRIVEGTAHSMGIEVVD</sequence>
<comment type="similarity">
    <text evidence="1 7 8">Belongs to the universal ribosomal protein uL11 family.</text>
</comment>
<proteinExistence type="inferred from homology"/>
<dbReference type="Proteomes" id="UP000745577">
    <property type="component" value="Unassembled WGS sequence"/>
</dbReference>
<dbReference type="Pfam" id="PF03946">
    <property type="entry name" value="Ribosomal_L11_N"/>
    <property type="match status" value="1"/>
</dbReference>
<keyword evidence="5 7" id="KW-0689">Ribosomal protein</keyword>
<dbReference type="FunFam" id="3.30.1550.10:FF:000006">
    <property type="entry name" value="50S ribosomal protein L11"/>
    <property type="match status" value="1"/>
</dbReference>
<dbReference type="PROSITE" id="PS00359">
    <property type="entry name" value="RIBOSOMAL_L11"/>
    <property type="match status" value="1"/>
</dbReference>
<organism evidence="12 13">
    <name type="scientific">Candidatus Dojkabacteria bacterium</name>
    <dbReference type="NCBI Taxonomy" id="2099670"/>
    <lineage>
        <taxon>Bacteria</taxon>
        <taxon>Candidatus Dojkabacteria</taxon>
    </lineage>
</organism>
<dbReference type="GO" id="GO:0070180">
    <property type="term" value="F:large ribosomal subunit rRNA binding"/>
    <property type="evidence" value="ECO:0007669"/>
    <property type="project" value="UniProtKB-UniRule"/>
</dbReference>
<dbReference type="Gene3D" id="3.30.1550.10">
    <property type="entry name" value="Ribosomal protein L11/L12, N-terminal domain"/>
    <property type="match status" value="1"/>
</dbReference>
<dbReference type="InterPro" id="IPR006519">
    <property type="entry name" value="Ribosomal_uL11_bac-typ"/>
</dbReference>
<keyword evidence="4 7" id="KW-0694">RNA-binding</keyword>
<evidence type="ECO:0000256" key="8">
    <source>
        <dbReference type="RuleBase" id="RU003978"/>
    </source>
</evidence>